<dbReference type="PANTHER" id="PTHR10335">
    <property type="entry name" value="RRNA 2-O-METHYLTRANSFERASE FIBRILLARIN"/>
    <property type="match status" value="1"/>
</dbReference>
<dbReference type="GO" id="GO:0000494">
    <property type="term" value="P:box C/D sno(s)RNA 3'-end processing"/>
    <property type="evidence" value="ECO:0007669"/>
    <property type="project" value="TreeGrafter"/>
</dbReference>
<evidence type="ECO:0000313" key="3">
    <source>
        <dbReference type="Proteomes" id="UP000078561"/>
    </source>
</evidence>
<dbReference type="AlphaFoldDB" id="A0A168N109"/>
<dbReference type="GO" id="GO:0031428">
    <property type="term" value="C:box C/D methylation guide snoRNP complex"/>
    <property type="evidence" value="ECO:0007669"/>
    <property type="project" value="TreeGrafter"/>
</dbReference>
<evidence type="ECO:0000313" key="2">
    <source>
        <dbReference type="EMBL" id="SAL99595.1"/>
    </source>
</evidence>
<reference evidence="2" key="1">
    <citation type="submission" date="2016-04" db="EMBL/GenBank/DDBJ databases">
        <authorList>
            <person name="Evans L.H."/>
            <person name="Alamgir A."/>
            <person name="Owens N."/>
            <person name="Weber N.D."/>
            <person name="Virtaneva K."/>
            <person name="Barbian K."/>
            <person name="Babar A."/>
            <person name="Rosenke K."/>
        </authorList>
    </citation>
    <scope>NUCLEOTIDE SEQUENCE [LARGE SCALE GENOMIC DNA]</scope>
    <source>
        <strain evidence="2">CBS 101.48</strain>
    </source>
</reference>
<dbReference type="GO" id="GO:1990259">
    <property type="term" value="F:histone H2AQ104 methyltransferase activity"/>
    <property type="evidence" value="ECO:0007669"/>
    <property type="project" value="TreeGrafter"/>
</dbReference>
<dbReference type="GO" id="GO:0003723">
    <property type="term" value="F:RNA binding"/>
    <property type="evidence" value="ECO:0007669"/>
    <property type="project" value="TreeGrafter"/>
</dbReference>
<proteinExistence type="predicted"/>
<dbReference type="Pfam" id="PF10307">
    <property type="entry name" value="HAD_SAK_1"/>
    <property type="match status" value="1"/>
</dbReference>
<dbReference type="OrthoDB" id="5596992at2759"/>
<dbReference type="InterPro" id="IPR018812">
    <property type="entry name" value="SAK_HAD"/>
</dbReference>
<accession>A0A168N109</accession>
<sequence length="503" mass="57865">MRSHYSSIDQREKDQYESSPFFLNDKDDLKPTQLDIFDFDSTLFLSPSLSPTIWHPSLIRQLVGEDVFGPGWWRDYRSLDLGPMDKLEKTHWAHYWNEEVVARARESLQDPMVMTVVLTGRRTVPFLPLISRMLASKGLDFDLVGLRPDPTQESHDDHVNNNTPHRTYGASSVFKNTLDFKTSFILNLLHNIPSLSKVNMWDDRMGHVKKFQDFLHRLTRTKQLASGSNVYHVKPILPRYRPLWEHKVVTHVLETHNANELLYRQEQLWNRAISTIPWTSDDDDDNDSDSKAACLTKVAKHLSLKPIPSSTVLKLEPSVVESLRAVLEPYYTSQSHLQGWRAKAETPQWFGRHILLSPHVLTPYELEKHHGRLGTKWTIVLEKVSKPNPNLGMVAMVTLHNDDDYNDYSDKNKKQYIFPLIYKPSQGTTIAKKHFEWTDVPGYQRRFGPGVIAYAHLLGLDGKVKDGEEHQLVCLDLETKQSVLGKRTTMDDVVDGGSSHSKK</sequence>
<dbReference type="OMA" id="SPTIWHP"/>
<organism evidence="2">
    <name type="scientific">Absidia glauca</name>
    <name type="common">Pin mould</name>
    <dbReference type="NCBI Taxonomy" id="4829"/>
    <lineage>
        <taxon>Eukaryota</taxon>
        <taxon>Fungi</taxon>
        <taxon>Fungi incertae sedis</taxon>
        <taxon>Mucoromycota</taxon>
        <taxon>Mucoromycotina</taxon>
        <taxon>Mucoromycetes</taxon>
        <taxon>Mucorales</taxon>
        <taxon>Cunninghamellaceae</taxon>
        <taxon>Absidia</taxon>
    </lineage>
</organism>
<evidence type="ECO:0000259" key="1">
    <source>
        <dbReference type="Pfam" id="PF10307"/>
    </source>
</evidence>
<dbReference type="Proteomes" id="UP000078561">
    <property type="component" value="Unassembled WGS sequence"/>
</dbReference>
<name>A0A168N109_ABSGL</name>
<dbReference type="PANTHER" id="PTHR10335:SF23">
    <property type="entry name" value="OB FOLD-CONTAINING PROTEIN, NUCLEIC ACID BINDING"/>
    <property type="match status" value="1"/>
</dbReference>
<keyword evidence="3" id="KW-1185">Reference proteome</keyword>
<dbReference type="GO" id="GO:0008649">
    <property type="term" value="F:rRNA methyltransferase activity"/>
    <property type="evidence" value="ECO:0007669"/>
    <property type="project" value="TreeGrafter"/>
</dbReference>
<protein>
    <recommendedName>
        <fullName evidence="1">Swiss Army Knife RNA repair protein HAD domain-containing protein</fullName>
    </recommendedName>
</protein>
<dbReference type="InParanoid" id="A0A168N109"/>
<gene>
    <name evidence="2" type="primary">ABSGL_05240.1 scaffold 6884</name>
</gene>
<dbReference type="GO" id="GO:0032040">
    <property type="term" value="C:small-subunit processome"/>
    <property type="evidence" value="ECO:0007669"/>
    <property type="project" value="TreeGrafter"/>
</dbReference>
<feature type="domain" description="Swiss Army Knife RNA repair protein HAD" evidence="1">
    <location>
        <begin position="46"/>
        <end position="258"/>
    </location>
</feature>
<dbReference type="EMBL" id="LT552933">
    <property type="protein sequence ID" value="SAL99595.1"/>
    <property type="molecule type" value="Genomic_DNA"/>
</dbReference>